<evidence type="ECO:0000256" key="1">
    <source>
        <dbReference type="ARBA" id="ARBA00006484"/>
    </source>
</evidence>
<dbReference type="AlphaFoldDB" id="K0SRN3"/>
<dbReference type="Pfam" id="PF00106">
    <property type="entry name" value="adh_short"/>
    <property type="match status" value="1"/>
</dbReference>
<comment type="similarity">
    <text evidence="1 4">Belongs to the short-chain dehydrogenases/reductases (SDR) family.</text>
</comment>
<dbReference type="GO" id="GO:0016491">
    <property type="term" value="F:oxidoreductase activity"/>
    <property type="evidence" value="ECO:0007669"/>
    <property type="project" value="UniProtKB-KW"/>
</dbReference>
<gene>
    <name evidence="5" type="ORF">THAOC_11311</name>
</gene>
<dbReference type="PANTHER" id="PTHR43963:SF6">
    <property type="entry name" value="CHAIN DEHYDROGENASE FAMILY PROTEIN, PUTATIVE (AFU_ORTHOLOGUE AFUA_3G15350)-RELATED"/>
    <property type="match status" value="1"/>
</dbReference>
<accession>K0SRN3</accession>
<dbReference type="PANTHER" id="PTHR43963">
    <property type="entry name" value="CARBONYL REDUCTASE 1-RELATED"/>
    <property type="match status" value="1"/>
</dbReference>
<evidence type="ECO:0000256" key="2">
    <source>
        <dbReference type="ARBA" id="ARBA00022857"/>
    </source>
</evidence>
<protein>
    <submittedName>
        <fullName evidence="5">Uncharacterized protein</fullName>
    </submittedName>
</protein>
<keyword evidence="2" id="KW-0521">NADP</keyword>
<dbReference type="OMA" id="SINCVHP"/>
<organism evidence="5 6">
    <name type="scientific">Thalassiosira oceanica</name>
    <name type="common">Marine diatom</name>
    <dbReference type="NCBI Taxonomy" id="159749"/>
    <lineage>
        <taxon>Eukaryota</taxon>
        <taxon>Sar</taxon>
        <taxon>Stramenopiles</taxon>
        <taxon>Ochrophyta</taxon>
        <taxon>Bacillariophyta</taxon>
        <taxon>Coscinodiscophyceae</taxon>
        <taxon>Thalassiosirophycidae</taxon>
        <taxon>Thalassiosirales</taxon>
        <taxon>Thalassiosiraceae</taxon>
        <taxon>Thalassiosira</taxon>
    </lineage>
</organism>
<evidence type="ECO:0000313" key="5">
    <source>
        <dbReference type="EMBL" id="EJK67629.1"/>
    </source>
</evidence>
<dbReference type="SUPFAM" id="SSF51735">
    <property type="entry name" value="NAD(P)-binding Rossmann-fold domains"/>
    <property type="match status" value="1"/>
</dbReference>
<dbReference type="InterPro" id="IPR036291">
    <property type="entry name" value="NAD(P)-bd_dom_sf"/>
</dbReference>
<dbReference type="EMBL" id="AGNL01012871">
    <property type="protein sequence ID" value="EJK67629.1"/>
    <property type="molecule type" value="Genomic_DNA"/>
</dbReference>
<evidence type="ECO:0000256" key="4">
    <source>
        <dbReference type="RuleBase" id="RU000363"/>
    </source>
</evidence>
<evidence type="ECO:0000313" key="6">
    <source>
        <dbReference type="Proteomes" id="UP000266841"/>
    </source>
</evidence>
<keyword evidence="3" id="KW-0560">Oxidoreductase</keyword>
<evidence type="ECO:0000256" key="3">
    <source>
        <dbReference type="ARBA" id="ARBA00023002"/>
    </source>
</evidence>
<dbReference type="PRINTS" id="PR00080">
    <property type="entry name" value="SDRFAMILY"/>
</dbReference>
<dbReference type="Gene3D" id="3.40.50.720">
    <property type="entry name" value="NAD(P)-binding Rossmann-like Domain"/>
    <property type="match status" value="1"/>
</dbReference>
<proteinExistence type="inferred from homology"/>
<sequence>MTASARAFALFYAASHSHIDVTDAFSTNTDQNKVVMITGANKGIGKEISRLVGREEDSFALLTCRDLSLGREAVLDLRQTSEAEGVEWDGELLPRPLDLDDHESIRQAIGWVEHEYGKIDVLINNAAVCFNSPTLYGRVEHKTFEEQADITMRTNYFGTLEVTERCLPLLERSSSPRIINVASYAGRLAILRSQELVDAFTSETLTVSELSSLMDEFVRCVNDESYTSKGWPTTCYGMSKLGLIALTRVLARQHPDMMVNSVDPGYCCTDQNNNQGPVDAADGAYTPYLLTQMECDEASGEVMSGLHFYEQQEIPWTYEF</sequence>
<reference evidence="5 6" key="1">
    <citation type="journal article" date="2012" name="Genome Biol.">
        <title>Genome and low-iron response of an oceanic diatom adapted to chronic iron limitation.</title>
        <authorList>
            <person name="Lommer M."/>
            <person name="Specht M."/>
            <person name="Roy A.S."/>
            <person name="Kraemer L."/>
            <person name="Andreson R."/>
            <person name="Gutowska M.A."/>
            <person name="Wolf J."/>
            <person name="Bergner S.V."/>
            <person name="Schilhabel M.B."/>
            <person name="Klostermeier U.C."/>
            <person name="Beiko R.G."/>
            <person name="Rosenstiel P."/>
            <person name="Hippler M."/>
            <person name="Laroche J."/>
        </authorList>
    </citation>
    <scope>NUCLEOTIDE SEQUENCE [LARGE SCALE GENOMIC DNA]</scope>
    <source>
        <strain evidence="5 6">CCMP1005</strain>
    </source>
</reference>
<dbReference type="InterPro" id="IPR020904">
    <property type="entry name" value="Sc_DH/Rdtase_CS"/>
</dbReference>
<dbReference type="InterPro" id="IPR002347">
    <property type="entry name" value="SDR_fam"/>
</dbReference>
<dbReference type="PROSITE" id="PS00061">
    <property type="entry name" value="ADH_SHORT"/>
    <property type="match status" value="1"/>
</dbReference>
<keyword evidence="6" id="KW-1185">Reference proteome</keyword>
<dbReference type="OrthoDB" id="47007at2759"/>
<dbReference type="PRINTS" id="PR00081">
    <property type="entry name" value="GDHRDH"/>
</dbReference>
<dbReference type="eggNOG" id="KOG1208">
    <property type="taxonomic scope" value="Eukaryota"/>
</dbReference>
<name>K0SRN3_THAOC</name>
<dbReference type="Proteomes" id="UP000266841">
    <property type="component" value="Unassembled WGS sequence"/>
</dbReference>
<comment type="caution">
    <text evidence="5">The sequence shown here is derived from an EMBL/GenBank/DDBJ whole genome shotgun (WGS) entry which is preliminary data.</text>
</comment>